<keyword evidence="1" id="KW-0812">Transmembrane</keyword>
<feature type="transmembrane region" description="Helical" evidence="1">
    <location>
        <begin position="34"/>
        <end position="51"/>
    </location>
</feature>
<evidence type="ECO:0000313" key="2">
    <source>
        <dbReference type="EMBL" id="THC92397.1"/>
    </source>
</evidence>
<name>A0A4S3JDF4_9EURO</name>
<comment type="caution">
    <text evidence="2">The sequence shown here is derived from an EMBL/GenBank/DDBJ whole genome shotgun (WGS) entry which is preliminary data.</text>
</comment>
<evidence type="ECO:0000313" key="3">
    <source>
        <dbReference type="Proteomes" id="UP000308092"/>
    </source>
</evidence>
<evidence type="ECO:0000256" key="1">
    <source>
        <dbReference type="SAM" id="Phobius"/>
    </source>
</evidence>
<keyword evidence="1" id="KW-0472">Membrane</keyword>
<dbReference type="AlphaFoldDB" id="A0A4S3JDF4"/>
<keyword evidence="1" id="KW-1133">Transmembrane helix</keyword>
<proteinExistence type="predicted"/>
<dbReference type="VEuPathDB" id="FungiDB:EYZ11_008143"/>
<protein>
    <submittedName>
        <fullName evidence="2">Uncharacterized protein</fullName>
    </submittedName>
</protein>
<reference evidence="2 3" key="1">
    <citation type="submission" date="2019-03" db="EMBL/GenBank/DDBJ databases">
        <title>The genome sequence of a newly discovered highly antifungal drug resistant Aspergillus species, Aspergillus tanneri NIH 1004.</title>
        <authorList>
            <person name="Mounaud S."/>
            <person name="Singh I."/>
            <person name="Joardar V."/>
            <person name="Pakala S."/>
            <person name="Pakala S."/>
            <person name="Venepally P."/>
            <person name="Hoover J."/>
            <person name="Nierman W."/>
            <person name="Chung J."/>
            <person name="Losada L."/>
        </authorList>
    </citation>
    <scope>NUCLEOTIDE SEQUENCE [LARGE SCALE GENOMIC DNA]</scope>
    <source>
        <strain evidence="2 3">NIH1004</strain>
    </source>
</reference>
<dbReference type="EMBL" id="SOSA01000338">
    <property type="protein sequence ID" value="THC92397.1"/>
    <property type="molecule type" value="Genomic_DNA"/>
</dbReference>
<sequence length="61" mass="6653">MNQSRKAAQACNAPINATTTPFPMTPRFKYHPELAHTIAVINAAIALLIGWSKRVGFCAQL</sequence>
<organism evidence="2 3">
    <name type="scientific">Aspergillus tanneri</name>
    <dbReference type="NCBI Taxonomy" id="1220188"/>
    <lineage>
        <taxon>Eukaryota</taxon>
        <taxon>Fungi</taxon>
        <taxon>Dikarya</taxon>
        <taxon>Ascomycota</taxon>
        <taxon>Pezizomycotina</taxon>
        <taxon>Eurotiomycetes</taxon>
        <taxon>Eurotiomycetidae</taxon>
        <taxon>Eurotiales</taxon>
        <taxon>Aspergillaceae</taxon>
        <taxon>Aspergillus</taxon>
        <taxon>Aspergillus subgen. Circumdati</taxon>
    </lineage>
</organism>
<keyword evidence="3" id="KW-1185">Reference proteome</keyword>
<dbReference type="Proteomes" id="UP000308092">
    <property type="component" value="Unassembled WGS sequence"/>
</dbReference>
<gene>
    <name evidence="2" type="ORF">EYZ11_008143</name>
</gene>
<accession>A0A4S3JDF4</accession>